<keyword evidence="5" id="KW-1185">Reference proteome</keyword>
<dbReference type="SUPFAM" id="SSF101751">
    <property type="entry name" value="Hydrophobin II, HfbII"/>
    <property type="match status" value="1"/>
</dbReference>
<keyword evidence="2" id="KW-1015">Disulfide bond</keyword>
<dbReference type="GO" id="GO:0005576">
    <property type="term" value="C:extracellular region"/>
    <property type="evidence" value="ECO:0007669"/>
    <property type="project" value="InterPro"/>
</dbReference>
<dbReference type="AlphaFoldDB" id="A0A8H6CLW4"/>
<evidence type="ECO:0000256" key="3">
    <source>
        <dbReference type="SAM" id="SignalP"/>
    </source>
</evidence>
<comment type="caution">
    <text evidence="4">The sequence shown here is derived from an EMBL/GenBank/DDBJ whole genome shotgun (WGS) entry which is preliminary data.</text>
</comment>
<gene>
    <name evidence="4" type="ORF">HO133_009526</name>
</gene>
<proteinExistence type="inferred from homology"/>
<dbReference type="RefSeq" id="XP_037154235.1">
    <property type="nucleotide sequence ID" value="XM_037300387.1"/>
</dbReference>
<dbReference type="InterPro" id="IPR010636">
    <property type="entry name" value="Class_II_hydrophobin"/>
</dbReference>
<feature type="chain" id="PRO_5034447468" description="Hydrophobin" evidence="3">
    <location>
        <begin position="23"/>
        <end position="98"/>
    </location>
</feature>
<dbReference type="Pfam" id="PF06766">
    <property type="entry name" value="Hydrophobin_2"/>
    <property type="match status" value="1"/>
</dbReference>
<evidence type="ECO:0000313" key="5">
    <source>
        <dbReference type="Proteomes" id="UP000593566"/>
    </source>
</evidence>
<sequence length="98" mass="10534">MHFTTTAILAFTLLTTTSLTTGNAKRQAPLLCSGASATPNCCAVNVLNLADLQCADPVVGRREVMRTGKVGRWGIGSGRMHMEMSAYESFGRISKWVV</sequence>
<dbReference type="EMBL" id="JACCJB010000007">
    <property type="protein sequence ID" value="KAF6225526.1"/>
    <property type="molecule type" value="Genomic_DNA"/>
</dbReference>
<evidence type="ECO:0000256" key="2">
    <source>
        <dbReference type="ARBA" id="ARBA00023157"/>
    </source>
</evidence>
<protein>
    <recommendedName>
        <fullName evidence="6">Hydrophobin</fullName>
    </recommendedName>
</protein>
<dbReference type="Gene3D" id="3.20.120.10">
    <property type="entry name" value="Hydrophobin"/>
    <property type="match status" value="1"/>
</dbReference>
<name>A0A8H6CLW4_9LECA</name>
<dbReference type="Proteomes" id="UP000593566">
    <property type="component" value="Unassembled WGS sequence"/>
</dbReference>
<dbReference type="InterPro" id="IPR036686">
    <property type="entry name" value="Class_II_Hydrophobin_sf"/>
</dbReference>
<keyword evidence="3" id="KW-0732">Signal</keyword>
<evidence type="ECO:0008006" key="6">
    <source>
        <dbReference type="Google" id="ProtNLM"/>
    </source>
</evidence>
<accession>A0A8H6CLW4</accession>
<reference evidence="4 5" key="1">
    <citation type="journal article" date="2020" name="Genomics">
        <title>Complete, high-quality genomes from long-read metagenomic sequencing of two wolf lichen thalli reveals enigmatic genome architecture.</title>
        <authorList>
            <person name="McKenzie S.K."/>
            <person name="Walston R.F."/>
            <person name="Allen J.L."/>
        </authorList>
    </citation>
    <scope>NUCLEOTIDE SEQUENCE [LARGE SCALE GENOMIC DNA]</scope>
    <source>
        <strain evidence="4">WasteWater1</strain>
    </source>
</reference>
<evidence type="ECO:0000256" key="1">
    <source>
        <dbReference type="ARBA" id="ARBA00009576"/>
    </source>
</evidence>
<comment type="similarity">
    <text evidence="1">Belongs to the cerato-ulmin hydrophobin family.</text>
</comment>
<feature type="signal peptide" evidence="3">
    <location>
        <begin position="1"/>
        <end position="22"/>
    </location>
</feature>
<evidence type="ECO:0000313" key="4">
    <source>
        <dbReference type="EMBL" id="KAF6225526.1"/>
    </source>
</evidence>
<organism evidence="4 5">
    <name type="scientific">Letharia lupina</name>
    <dbReference type="NCBI Taxonomy" id="560253"/>
    <lineage>
        <taxon>Eukaryota</taxon>
        <taxon>Fungi</taxon>
        <taxon>Dikarya</taxon>
        <taxon>Ascomycota</taxon>
        <taxon>Pezizomycotina</taxon>
        <taxon>Lecanoromycetes</taxon>
        <taxon>OSLEUM clade</taxon>
        <taxon>Lecanoromycetidae</taxon>
        <taxon>Lecanorales</taxon>
        <taxon>Lecanorineae</taxon>
        <taxon>Parmeliaceae</taxon>
        <taxon>Letharia</taxon>
    </lineage>
</organism>
<dbReference type="GeneID" id="59337921"/>